<gene>
    <name evidence="2" type="ORF">GCM10018785_26730</name>
</gene>
<feature type="compositionally biased region" description="Polar residues" evidence="1">
    <location>
        <begin position="46"/>
        <end position="58"/>
    </location>
</feature>
<name>A0A918ZLF0_9ACTN</name>
<dbReference type="EMBL" id="BNBT01000032">
    <property type="protein sequence ID" value="GHE56102.1"/>
    <property type="molecule type" value="Genomic_DNA"/>
</dbReference>
<comment type="caution">
    <text evidence="2">The sequence shown here is derived from an EMBL/GenBank/DDBJ whole genome shotgun (WGS) entry which is preliminary data.</text>
</comment>
<proteinExistence type="predicted"/>
<protein>
    <submittedName>
        <fullName evidence="2">Uncharacterized protein</fullName>
    </submittedName>
</protein>
<feature type="compositionally biased region" description="Basic and acidic residues" evidence="1">
    <location>
        <begin position="7"/>
        <end position="40"/>
    </location>
</feature>
<organism evidence="2 3">
    <name type="scientific">Streptomyces longispororuber</name>
    <dbReference type="NCBI Taxonomy" id="68230"/>
    <lineage>
        <taxon>Bacteria</taxon>
        <taxon>Bacillati</taxon>
        <taxon>Actinomycetota</taxon>
        <taxon>Actinomycetes</taxon>
        <taxon>Kitasatosporales</taxon>
        <taxon>Streptomycetaceae</taxon>
        <taxon>Streptomyces</taxon>
    </lineage>
</organism>
<feature type="region of interest" description="Disordered" evidence="1">
    <location>
        <begin position="1"/>
        <end position="61"/>
    </location>
</feature>
<evidence type="ECO:0000313" key="3">
    <source>
        <dbReference type="Proteomes" id="UP000608024"/>
    </source>
</evidence>
<reference evidence="2" key="2">
    <citation type="submission" date="2020-09" db="EMBL/GenBank/DDBJ databases">
        <authorList>
            <person name="Sun Q."/>
            <person name="Ohkuma M."/>
        </authorList>
    </citation>
    <scope>NUCLEOTIDE SEQUENCE</scope>
    <source>
        <strain evidence="2">JCM 4784</strain>
    </source>
</reference>
<sequence length="139" mass="15436">MPLQTGPDRRGGADHRPDHEADHAGCDPDHEADRARRGPDHGTGQGVSEVTRNSNKRSNAAMDVTDFPDDLVQTQAAWNATYQALAAPRPRDTTALRRRLLLLSVRLWWHPYWETVPSVPAARSELRHLARAHGAIRAA</sequence>
<keyword evidence="3" id="KW-1185">Reference proteome</keyword>
<evidence type="ECO:0000256" key="1">
    <source>
        <dbReference type="SAM" id="MobiDB-lite"/>
    </source>
</evidence>
<dbReference type="AlphaFoldDB" id="A0A918ZLF0"/>
<evidence type="ECO:0000313" key="2">
    <source>
        <dbReference type="EMBL" id="GHE56102.1"/>
    </source>
</evidence>
<accession>A0A918ZLF0</accession>
<dbReference type="Proteomes" id="UP000608024">
    <property type="component" value="Unassembled WGS sequence"/>
</dbReference>
<reference evidence="2" key="1">
    <citation type="journal article" date="2014" name="Int. J. Syst. Evol. Microbiol.">
        <title>Complete genome sequence of Corynebacterium casei LMG S-19264T (=DSM 44701T), isolated from a smear-ripened cheese.</title>
        <authorList>
            <consortium name="US DOE Joint Genome Institute (JGI-PGF)"/>
            <person name="Walter F."/>
            <person name="Albersmeier A."/>
            <person name="Kalinowski J."/>
            <person name="Ruckert C."/>
        </authorList>
    </citation>
    <scope>NUCLEOTIDE SEQUENCE</scope>
    <source>
        <strain evidence="2">JCM 4784</strain>
    </source>
</reference>